<dbReference type="Proteomes" id="UP000501518">
    <property type="component" value="Chromosome"/>
</dbReference>
<feature type="domain" description="Excalibur calcium-binding" evidence="3">
    <location>
        <begin position="385"/>
        <end position="421"/>
    </location>
</feature>
<organism evidence="4 5">
    <name type="scientific">Brevibacterium luteolum</name>
    <dbReference type="NCBI Taxonomy" id="199591"/>
    <lineage>
        <taxon>Bacteria</taxon>
        <taxon>Bacillati</taxon>
        <taxon>Actinomycetota</taxon>
        <taxon>Actinomycetes</taxon>
        <taxon>Micrococcales</taxon>
        <taxon>Brevibacteriaceae</taxon>
        <taxon>Brevibacterium</taxon>
    </lineage>
</organism>
<accession>A0A6G8KXC8</accession>
<name>A0A6G8KXC8_9MICO</name>
<dbReference type="Pfam" id="PF07510">
    <property type="entry name" value="GmrSD_C"/>
    <property type="match status" value="1"/>
</dbReference>
<evidence type="ECO:0000313" key="4">
    <source>
        <dbReference type="EMBL" id="QIN29281.1"/>
    </source>
</evidence>
<dbReference type="Pfam" id="PF05901">
    <property type="entry name" value="Excalibur"/>
    <property type="match status" value="1"/>
</dbReference>
<dbReference type="PANTHER" id="PTHR24094:SF15">
    <property type="entry name" value="AMP-DEPENDENT SYNTHETASE_LIGASE DOMAIN-CONTAINING PROTEIN-RELATED"/>
    <property type="match status" value="1"/>
</dbReference>
<dbReference type="AlphaFoldDB" id="A0A6G8KXC8"/>
<proteinExistence type="predicted"/>
<feature type="region of interest" description="Disordered" evidence="1">
    <location>
        <begin position="102"/>
        <end position="149"/>
    </location>
</feature>
<feature type="region of interest" description="Disordered" evidence="1">
    <location>
        <begin position="1"/>
        <end position="39"/>
    </location>
</feature>
<evidence type="ECO:0000256" key="2">
    <source>
        <dbReference type="SAM" id="Phobius"/>
    </source>
</evidence>
<evidence type="ECO:0000313" key="5">
    <source>
        <dbReference type="Proteomes" id="UP000501518"/>
    </source>
</evidence>
<evidence type="ECO:0000256" key="1">
    <source>
        <dbReference type="SAM" id="MobiDB-lite"/>
    </source>
</evidence>
<keyword evidence="2" id="KW-1133">Transmembrane helix</keyword>
<feature type="region of interest" description="Disordered" evidence="1">
    <location>
        <begin position="326"/>
        <end position="421"/>
    </location>
</feature>
<protein>
    <submittedName>
        <fullName evidence="4">DUF1524 domain-containing protein</fullName>
    </submittedName>
</protein>
<dbReference type="KEGG" id="blut:EW640_08350"/>
<dbReference type="InterPro" id="IPR011089">
    <property type="entry name" value="GmrSD_C"/>
</dbReference>
<evidence type="ECO:0000259" key="3">
    <source>
        <dbReference type="SMART" id="SM00894"/>
    </source>
</evidence>
<feature type="transmembrane region" description="Helical" evidence="2">
    <location>
        <begin position="81"/>
        <end position="98"/>
    </location>
</feature>
<dbReference type="PANTHER" id="PTHR24094">
    <property type="entry name" value="SECRETED PROTEIN"/>
    <property type="match status" value="1"/>
</dbReference>
<dbReference type="InterPro" id="IPR008613">
    <property type="entry name" value="Excalibur_Ca-bd_domain"/>
</dbReference>
<keyword evidence="2" id="KW-0472">Membrane</keyword>
<feature type="compositionally biased region" description="Basic and acidic residues" evidence="1">
    <location>
        <begin position="390"/>
        <end position="421"/>
    </location>
</feature>
<dbReference type="SMART" id="SM00894">
    <property type="entry name" value="Excalibur"/>
    <property type="match status" value="1"/>
</dbReference>
<sequence length="421" mass="44370">MPMVRGRTVGGSSATWRPPRQRISTFPATGEPPAGAARAPVGWKLCSDSLGAPALARMMSMSSPPSLRPAVPMSNRKRRRLWWTAFAIVVFAVIGALVDSDDDEQPGSAVPEAAPSTTAAAPASEPTTAASTDATPTPSPTRTDEASPGTALAMLVELEVKGRAPKTGYDREAFAWRQDTDANGCDTRNDVLRRDLTGITLKSTGCVVLAGSLTSPFTGETFDFIHGPGNNIDIDHLVSLSNAWQTGAQRLDAAELIEFGNDPLNLLAVESSLNAQKGDGDAATWLPPAKSYRCEYVSRQIAIKHKYRLWVVPPEKETMQRVLSDCPDEPAFTADVSWPGQREGDVASFSDDTAPRSGRDSGGGSGSSSEDSGADAGPGSGPGGAFKNCTEARERRGAPVRRGDPGYGSHLDRDGDGVGCE</sequence>
<gene>
    <name evidence="4" type="ORF">EW640_08350</name>
</gene>
<dbReference type="EMBL" id="CP035810">
    <property type="protein sequence ID" value="QIN29281.1"/>
    <property type="molecule type" value="Genomic_DNA"/>
</dbReference>
<feature type="compositionally biased region" description="Low complexity" evidence="1">
    <location>
        <begin position="108"/>
        <end position="136"/>
    </location>
</feature>
<keyword evidence="2" id="KW-0812">Transmembrane</keyword>
<reference evidence="4 5" key="1">
    <citation type="submission" date="2019-02" db="EMBL/GenBank/DDBJ databases">
        <title>Complete Genome Sequence and Methylome Analysis of Brevibacterium luteolum NEB1784.</title>
        <authorList>
            <person name="Fomenkov A."/>
            <person name="Roberts R.J."/>
        </authorList>
    </citation>
    <scope>NUCLEOTIDE SEQUENCE [LARGE SCALE GENOMIC DNA]</scope>
    <source>
        <strain evidence="4 5">NEB1784</strain>
    </source>
</reference>